<accession>G2Y7Z2</accession>
<feature type="region of interest" description="Disordered" evidence="1">
    <location>
        <begin position="31"/>
        <end position="50"/>
    </location>
</feature>
<evidence type="ECO:0000256" key="1">
    <source>
        <dbReference type="SAM" id="MobiDB-lite"/>
    </source>
</evidence>
<sequence>MPQFVIDMLYTGIAVATVVSFPLPLKIDKKQPSYSGGDRTTVHSVFDGFQ</sequence>
<name>G2Y7Z2_BOTF4</name>
<organism evidence="2 3">
    <name type="scientific">Botryotinia fuckeliana (strain T4)</name>
    <name type="common">Noble rot fungus</name>
    <name type="synonym">Botrytis cinerea</name>
    <dbReference type="NCBI Taxonomy" id="999810"/>
    <lineage>
        <taxon>Eukaryota</taxon>
        <taxon>Fungi</taxon>
        <taxon>Dikarya</taxon>
        <taxon>Ascomycota</taxon>
        <taxon>Pezizomycotina</taxon>
        <taxon>Leotiomycetes</taxon>
        <taxon>Helotiales</taxon>
        <taxon>Sclerotiniaceae</taxon>
        <taxon>Botrytis</taxon>
    </lineage>
</organism>
<dbReference type="AlphaFoldDB" id="G2Y7Z2"/>
<dbReference type="InParanoid" id="G2Y7Z2"/>
<dbReference type="HOGENOM" id="CLU_3124816_0_0_1"/>
<gene>
    <name evidence="2" type="ORF">BofuT4_uP033620.1</name>
</gene>
<evidence type="ECO:0000313" key="2">
    <source>
        <dbReference type="EMBL" id="CCD48720.1"/>
    </source>
</evidence>
<evidence type="ECO:0000313" key="3">
    <source>
        <dbReference type="Proteomes" id="UP000008177"/>
    </source>
</evidence>
<dbReference type="Proteomes" id="UP000008177">
    <property type="component" value="Unplaced contigs"/>
</dbReference>
<proteinExistence type="predicted"/>
<reference evidence="3" key="1">
    <citation type="journal article" date="2011" name="PLoS Genet.">
        <title>Genomic analysis of the necrotrophic fungal pathogens Sclerotinia sclerotiorum and Botrytis cinerea.</title>
        <authorList>
            <person name="Amselem J."/>
            <person name="Cuomo C.A."/>
            <person name="van Kan J.A."/>
            <person name="Viaud M."/>
            <person name="Benito E.P."/>
            <person name="Couloux A."/>
            <person name="Coutinho P.M."/>
            <person name="de Vries R.P."/>
            <person name="Dyer P.S."/>
            <person name="Fillinger S."/>
            <person name="Fournier E."/>
            <person name="Gout L."/>
            <person name="Hahn M."/>
            <person name="Kohn L."/>
            <person name="Lapalu N."/>
            <person name="Plummer K.M."/>
            <person name="Pradier J.M."/>
            <person name="Quevillon E."/>
            <person name="Sharon A."/>
            <person name="Simon A."/>
            <person name="ten Have A."/>
            <person name="Tudzynski B."/>
            <person name="Tudzynski P."/>
            <person name="Wincker P."/>
            <person name="Andrew M."/>
            <person name="Anthouard V."/>
            <person name="Beever R.E."/>
            <person name="Beffa R."/>
            <person name="Benoit I."/>
            <person name="Bouzid O."/>
            <person name="Brault B."/>
            <person name="Chen Z."/>
            <person name="Choquer M."/>
            <person name="Collemare J."/>
            <person name="Cotton P."/>
            <person name="Danchin E.G."/>
            <person name="Da Silva C."/>
            <person name="Gautier A."/>
            <person name="Giraud C."/>
            <person name="Giraud T."/>
            <person name="Gonzalez C."/>
            <person name="Grossetete S."/>
            <person name="Guldener U."/>
            <person name="Henrissat B."/>
            <person name="Howlett B.J."/>
            <person name="Kodira C."/>
            <person name="Kretschmer M."/>
            <person name="Lappartient A."/>
            <person name="Leroch M."/>
            <person name="Levis C."/>
            <person name="Mauceli E."/>
            <person name="Neuveglise C."/>
            <person name="Oeser B."/>
            <person name="Pearson M."/>
            <person name="Poulain J."/>
            <person name="Poussereau N."/>
            <person name="Quesneville H."/>
            <person name="Rascle C."/>
            <person name="Schumacher J."/>
            <person name="Segurens B."/>
            <person name="Sexton A."/>
            <person name="Silva E."/>
            <person name="Sirven C."/>
            <person name="Soanes D.M."/>
            <person name="Talbot N.J."/>
            <person name="Templeton M."/>
            <person name="Yandava C."/>
            <person name="Yarden O."/>
            <person name="Zeng Q."/>
            <person name="Rollins J.A."/>
            <person name="Lebrun M.H."/>
            <person name="Dickman M."/>
        </authorList>
    </citation>
    <scope>NUCLEOTIDE SEQUENCE [LARGE SCALE GENOMIC DNA]</scope>
    <source>
        <strain evidence="3">T4</strain>
    </source>
</reference>
<protein>
    <submittedName>
        <fullName evidence="2">Uncharacterized protein</fullName>
    </submittedName>
</protein>
<dbReference type="EMBL" id="FQ790296">
    <property type="protein sequence ID" value="CCD48720.1"/>
    <property type="molecule type" value="Genomic_DNA"/>
</dbReference>